<sequence length="373" mass="39286">MRVSRVLAAVLSCGLLAAADFVVGTADAQQPPPAVTVAPAAVMDMRESVDLTGTVVAIQKVDMRARVSGFIEKVNFEDGQKVSAGTALYQVEDGAYRAALQEIEGSIAAAEAQRDLAILERDRAQRLIATNTVAQATLDTANAQLKKAEADILRLKGSKQTAELNLSYTKILAPFDGVVGLTAVDVGALVTPESGTLVTLTRLDPIHAEFPVATSLYFSYRERVEKGEISGGANVSIVLPNGTEYPQKGTIDFVASTVSQGTDTVTVRAQFPNPGGVLLDGTLVRVVLEQSDRQDVLAVPQQAVQRDQQGAFVMVVDANSKVELRRVEVSRSSRGQAVVAKGLKEGENVITEGVGKVRPGITVDAVTATTTGG</sequence>
<dbReference type="GO" id="GO:0005886">
    <property type="term" value="C:plasma membrane"/>
    <property type="evidence" value="ECO:0007669"/>
    <property type="project" value="TreeGrafter"/>
</dbReference>
<dbReference type="GO" id="GO:0022857">
    <property type="term" value="F:transmembrane transporter activity"/>
    <property type="evidence" value="ECO:0007669"/>
    <property type="project" value="InterPro"/>
</dbReference>
<dbReference type="InterPro" id="IPR058626">
    <property type="entry name" value="MdtA-like_b-barrel"/>
</dbReference>
<dbReference type="Pfam" id="PF25944">
    <property type="entry name" value="Beta-barrel_RND"/>
    <property type="match status" value="1"/>
</dbReference>
<proteinExistence type="inferred from homology"/>
<feature type="domain" description="Multidrug resistance protein MdtA-like beta-barrel" evidence="7">
    <location>
        <begin position="223"/>
        <end position="289"/>
    </location>
</feature>
<organism evidence="9">
    <name type="scientific">Sinorhizobium medicae</name>
    <dbReference type="NCBI Taxonomy" id="110321"/>
    <lineage>
        <taxon>Bacteria</taxon>
        <taxon>Pseudomonadati</taxon>
        <taxon>Pseudomonadota</taxon>
        <taxon>Alphaproteobacteria</taxon>
        <taxon>Hyphomicrobiales</taxon>
        <taxon>Rhizobiaceae</taxon>
        <taxon>Sinorhizobium/Ensifer group</taxon>
        <taxon>Sinorhizobium</taxon>
    </lineage>
</organism>
<dbReference type="Gene3D" id="2.40.50.100">
    <property type="match status" value="1"/>
</dbReference>
<feature type="signal peptide" evidence="4">
    <location>
        <begin position="1"/>
        <end position="28"/>
    </location>
</feature>
<dbReference type="InterPro" id="IPR058624">
    <property type="entry name" value="MdtA-like_HH"/>
</dbReference>
<dbReference type="Gene3D" id="1.10.287.470">
    <property type="entry name" value="Helix hairpin bin"/>
    <property type="match status" value="1"/>
</dbReference>
<dbReference type="FunFam" id="2.40.420.20:FF:000001">
    <property type="entry name" value="Efflux RND transporter periplasmic adaptor subunit"/>
    <property type="match status" value="1"/>
</dbReference>
<dbReference type="Gene3D" id="2.40.30.170">
    <property type="match status" value="1"/>
</dbReference>
<dbReference type="Pfam" id="PF25967">
    <property type="entry name" value="RND-MFP_C"/>
    <property type="match status" value="1"/>
</dbReference>
<dbReference type="InterPro" id="IPR006143">
    <property type="entry name" value="RND_pump_MFP"/>
</dbReference>
<dbReference type="RefSeq" id="WP_180161983.1">
    <property type="nucleotide sequence ID" value="NZ_CABFNB010000121.1"/>
</dbReference>
<gene>
    <name evidence="9" type="ORF">EMEDMD4_530121</name>
</gene>
<evidence type="ECO:0000313" key="9">
    <source>
        <dbReference type="EMBL" id="VTZ63914.1"/>
    </source>
</evidence>
<keyword evidence="4" id="KW-0732">Signal</keyword>
<evidence type="ECO:0000259" key="8">
    <source>
        <dbReference type="Pfam" id="PF25967"/>
    </source>
</evidence>
<feature type="domain" description="Multidrug resistance protein MdtA-like alpha-helical hairpin" evidence="5">
    <location>
        <begin position="100"/>
        <end position="169"/>
    </location>
</feature>
<evidence type="ECO:0000259" key="5">
    <source>
        <dbReference type="Pfam" id="PF25876"/>
    </source>
</evidence>
<dbReference type="PANTHER" id="PTHR30158">
    <property type="entry name" value="ACRA/E-RELATED COMPONENT OF DRUG EFFLUX TRANSPORTER"/>
    <property type="match status" value="1"/>
</dbReference>
<feature type="chain" id="PRO_5021367213" evidence="4">
    <location>
        <begin position="29"/>
        <end position="373"/>
    </location>
</feature>
<dbReference type="Pfam" id="PF25876">
    <property type="entry name" value="HH_MFP_RND"/>
    <property type="match status" value="1"/>
</dbReference>
<comment type="similarity">
    <text evidence="2">Belongs to the membrane fusion protein (MFP) (TC 8.A.1) family.</text>
</comment>
<accession>A0A508X2B7</accession>
<dbReference type="SUPFAM" id="SSF111369">
    <property type="entry name" value="HlyD-like secretion proteins"/>
    <property type="match status" value="1"/>
</dbReference>
<dbReference type="GO" id="GO:0046677">
    <property type="term" value="P:response to antibiotic"/>
    <property type="evidence" value="ECO:0007669"/>
    <property type="project" value="TreeGrafter"/>
</dbReference>
<feature type="domain" description="Multidrug resistance protein MdtA-like barrel-sandwich hybrid" evidence="6">
    <location>
        <begin position="60"/>
        <end position="192"/>
    </location>
</feature>
<dbReference type="PANTHER" id="PTHR30158:SF3">
    <property type="entry name" value="MULTIDRUG EFFLUX PUMP SUBUNIT ACRA-RELATED"/>
    <property type="match status" value="1"/>
</dbReference>
<feature type="coiled-coil region" evidence="3">
    <location>
        <begin position="100"/>
        <end position="165"/>
    </location>
</feature>
<dbReference type="AlphaFoldDB" id="A0A508X2B7"/>
<evidence type="ECO:0000256" key="3">
    <source>
        <dbReference type="SAM" id="Coils"/>
    </source>
</evidence>
<dbReference type="Proteomes" id="UP000507954">
    <property type="component" value="Unassembled WGS sequence"/>
</dbReference>
<feature type="domain" description="Multidrug resistance protein MdtA-like C-terminal permuted SH3" evidence="8">
    <location>
        <begin position="295"/>
        <end position="355"/>
    </location>
</feature>
<dbReference type="NCBIfam" id="TIGR01730">
    <property type="entry name" value="RND_mfp"/>
    <property type="match status" value="1"/>
</dbReference>
<evidence type="ECO:0000256" key="4">
    <source>
        <dbReference type="SAM" id="SignalP"/>
    </source>
</evidence>
<name>A0A508X2B7_9HYPH</name>
<evidence type="ECO:0000259" key="7">
    <source>
        <dbReference type="Pfam" id="PF25944"/>
    </source>
</evidence>
<keyword evidence="3" id="KW-0175">Coiled coil</keyword>
<evidence type="ECO:0000259" key="6">
    <source>
        <dbReference type="Pfam" id="PF25917"/>
    </source>
</evidence>
<comment type="subcellular location">
    <subcellularLocation>
        <location evidence="1">Cell envelope</location>
    </subcellularLocation>
</comment>
<dbReference type="EMBL" id="CABFNB010000121">
    <property type="protein sequence ID" value="VTZ63914.1"/>
    <property type="molecule type" value="Genomic_DNA"/>
</dbReference>
<dbReference type="Gene3D" id="2.40.420.20">
    <property type="match status" value="1"/>
</dbReference>
<evidence type="ECO:0000256" key="1">
    <source>
        <dbReference type="ARBA" id="ARBA00004196"/>
    </source>
</evidence>
<evidence type="ECO:0000256" key="2">
    <source>
        <dbReference type="ARBA" id="ARBA00009477"/>
    </source>
</evidence>
<dbReference type="InterPro" id="IPR058625">
    <property type="entry name" value="MdtA-like_BSH"/>
</dbReference>
<reference evidence="9" key="1">
    <citation type="submission" date="2019-06" db="EMBL/GenBank/DDBJ databases">
        <authorList>
            <person name="Le Quere A."/>
            <person name="Colella S."/>
        </authorList>
    </citation>
    <scope>NUCLEOTIDE SEQUENCE</scope>
    <source>
        <strain evidence="9">EmedicaeMD41</strain>
    </source>
</reference>
<dbReference type="Pfam" id="PF25917">
    <property type="entry name" value="BSH_RND"/>
    <property type="match status" value="1"/>
</dbReference>
<protein>
    <submittedName>
        <fullName evidence="9">Efflux transporter, RND family, MFP subunit</fullName>
    </submittedName>
</protein>
<dbReference type="GO" id="GO:0030313">
    <property type="term" value="C:cell envelope"/>
    <property type="evidence" value="ECO:0007669"/>
    <property type="project" value="UniProtKB-SubCell"/>
</dbReference>
<dbReference type="InterPro" id="IPR058627">
    <property type="entry name" value="MdtA-like_C"/>
</dbReference>